<evidence type="ECO:0000256" key="1">
    <source>
        <dbReference type="SAM" id="MobiDB-lite"/>
    </source>
</evidence>
<comment type="caution">
    <text evidence="3">The sequence shown here is derived from an EMBL/GenBank/DDBJ whole genome shotgun (WGS) entry which is preliminary data.</text>
</comment>
<proteinExistence type="predicted"/>
<evidence type="ECO:0000313" key="4">
    <source>
        <dbReference type="Proteomes" id="UP001183414"/>
    </source>
</evidence>
<feature type="region of interest" description="Disordered" evidence="1">
    <location>
        <begin position="17"/>
        <end position="51"/>
    </location>
</feature>
<organism evidence="3 4">
    <name type="scientific">Streptomyces hazeniae</name>
    <dbReference type="NCBI Taxonomy" id="3075538"/>
    <lineage>
        <taxon>Bacteria</taxon>
        <taxon>Bacillati</taxon>
        <taxon>Actinomycetota</taxon>
        <taxon>Actinomycetes</taxon>
        <taxon>Kitasatosporales</taxon>
        <taxon>Streptomycetaceae</taxon>
        <taxon>Streptomyces</taxon>
    </lineage>
</organism>
<gene>
    <name evidence="3" type="ORF">RM572_11225</name>
</gene>
<sequence>MGALALGLVAAATGPALAQRHTPAPPSGQQVSAPTGSSPTANEPQDNRHSP</sequence>
<accession>A0ABU2NUR4</accession>
<feature type="signal peptide" evidence="2">
    <location>
        <begin position="1"/>
        <end position="18"/>
    </location>
</feature>
<keyword evidence="4" id="KW-1185">Reference proteome</keyword>
<evidence type="ECO:0008006" key="5">
    <source>
        <dbReference type="Google" id="ProtNLM"/>
    </source>
</evidence>
<protein>
    <recommendedName>
        <fullName evidence="5">Tat pathway signal sequence domain protein</fullName>
    </recommendedName>
</protein>
<feature type="compositionally biased region" description="Polar residues" evidence="1">
    <location>
        <begin position="27"/>
        <end position="44"/>
    </location>
</feature>
<dbReference type="Proteomes" id="UP001183414">
    <property type="component" value="Unassembled WGS sequence"/>
</dbReference>
<keyword evidence="2" id="KW-0732">Signal</keyword>
<feature type="chain" id="PRO_5045766246" description="Tat pathway signal sequence domain protein" evidence="2">
    <location>
        <begin position="19"/>
        <end position="51"/>
    </location>
</feature>
<evidence type="ECO:0000313" key="3">
    <source>
        <dbReference type="EMBL" id="MDT0379338.1"/>
    </source>
</evidence>
<evidence type="ECO:0000256" key="2">
    <source>
        <dbReference type="SAM" id="SignalP"/>
    </source>
</evidence>
<dbReference type="RefSeq" id="WP_311673131.1">
    <property type="nucleotide sequence ID" value="NZ_JAVREQ010000008.1"/>
</dbReference>
<name>A0ABU2NUR4_9ACTN</name>
<dbReference type="EMBL" id="JAVREQ010000008">
    <property type="protein sequence ID" value="MDT0379338.1"/>
    <property type="molecule type" value="Genomic_DNA"/>
</dbReference>
<reference evidence="4" key="1">
    <citation type="submission" date="2023-07" db="EMBL/GenBank/DDBJ databases">
        <title>30 novel species of actinomycetes from the DSMZ collection.</title>
        <authorList>
            <person name="Nouioui I."/>
        </authorList>
    </citation>
    <scope>NUCLEOTIDE SEQUENCE [LARGE SCALE GENOMIC DNA]</scope>
    <source>
        <strain evidence="4">DSM 42041</strain>
    </source>
</reference>